<accession>G0QUU6</accession>
<evidence type="ECO:0000313" key="7">
    <source>
        <dbReference type="Proteomes" id="UP000008983"/>
    </source>
</evidence>
<dbReference type="RefSeq" id="XP_004034492.1">
    <property type="nucleotide sequence ID" value="XM_004034444.1"/>
</dbReference>
<dbReference type="Gene3D" id="1.10.238.10">
    <property type="entry name" value="EF-hand"/>
    <property type="match status" value="3"/>
</dbReference>
<proteinExistence type="predicted"/>
<dbReference type="CDD" id="cd00051">
    <property type="entry name" value="EFh"/>
    <property type="match status" value="2"/>
</dbReference>
<name>G0QUU6_ICHMU</name>
<feature type="coiled-coil region" evidence="4">
    <location>
        <begin position="41"/>
        <end position="108"/>
    </location>
</feature>
<feature type="coiled-coil region" evidence="4">
    <location>
        <begin position="204"/>
        <end position="327"/>
    </location>
</feature>
<keyword evidence="2" id="KW-0677">Repeat</keyword>
<protein>
    <recommendedName>
        <fullName evidence="5">EF-hand domain-containing protein</fullName>
    </recommendedName>
</protein>
<dbReference type="PROSITE" id="PS50222">
    <property type="entry name" value="EF_HAND_2"/>
    <property type="match status" value="5"/>
</dbReference>
<dbReference type="InParanoid" id="G0QUU6"/>
<feature type="domain" description="EF-hand" evidence="5">
    <location>
        <begin position="591"/>
        <end position="626"/>
    </location>
</feature>
<organism evidence="6 7">
    <name type="scientific">Ichthyophthirius multifiliis</name>
    <name type="common">White spot disease agent</name>
    <name type="synonym">Ich</name>
    <dbReference type="NCBI Taxonomy" id="5932"/>
    <lineage>
        <taxon>Eukaryota</taxon>
        <taxon>Sar</taxon>
        <taxon>Alveolata</taxon>
        <taxon>Ciliophora</taxon>
        <taxon>Intramacronucleata</taxon>
        <taxon>Oligohymenophorea</taxon>
        <taxon>Hymenostomatida</taxon>
        <taxon>Ophryoglenina</taxon>
        <taxon>Ichthyophthirius</taxon>
    </lineage>
</organism>
<feature type="domain" description="EF-hand" evidence="5">
    <location>
        <begin position="555"/>
        <end position="590"/>
    </location>
</feature>
<dbReference type="InterPro" id="IPR011992">
    <property type="entry name" value="EF-hand-dom_pair"/>
</dbReference>
<dbReference type="Pfam" id="PF13499">
    <property type="entry name" value="EF-hand_7"/>
    <property type="match status" value="2"/>
</dbReference>
<evidence type="ECO:0000256" key="4">
    <source>
        <dbReference type="SAM" id="Coils"/>
    </source>
</evidence>
<dbReference type="GO" id="GO:0005509">
    <property type="term" value="F:calcium ion binding"/>
    <property type="evidence" value="ECO:0007669"/>
    <property type="project" value="InterPro"/>
</dbReference>
<dbReference type="Pfam" id="PF13833">
    <property type="entry name" value="EF-hand_8"/>
    <property type="match status" value="1"/>
</dbReference>
<feature type="coiled-coil region" evidence="4">
    <location>
        <begin position="948"/>
        <end position="1037"/>
    </location>
</feature>
<dbReference type="PROSITE" id="PS00018">
    <property type="entry name" value="EF_HAND_1"/>
    <property type="match status" value="5"/>
</dbReference>
<dbReference type="InterPro" id="IPR051581">
    <property type="entry name" value="Ca-bind"/>
</dbReference>
<keyword evidence="4" id="KW-0175">Coiled coil</keyword>
<reference evidence="6 7" key="1">
    <citation type="submission" date="2011-07" db="EMBL/GenBank/DDBJ databases">
        <authorList>
            <person name="Coyne R."/>
            <person name="Brami D."/>
            <person name="Johnson J."/>
            <person name="Hostetler J."/>
            <person name="Hannick L."/>
            <person name="Clark T."/>
            <person name="Cassidy-Hanley D."/>
            <person name="Inman J."/>
        </authorList>
    </citation>
    <scope>NUCLEOTIDE SEQUENCE [LARGE SCALE GENOMIC DNA]</scope>
    <source>
        <strain evidence="6 7">G5</strain>
    </source>
</reference>
<evidence type="ECO:0000256" key="2">
    <source>
        <dbReference type="ARBA" id="ARBA00022737"/>
    </source>
</evidence>
<evidence type="ECO:0000256" key="1">
    <source>
        <dbReference type="ARBA" id="ARBA00022723"/>
    </source>
</evidence>
<feature type="coiled-coil region" evidence="4">
    <location>
        <begin position="800"/>
        <end position="834"/>
    </location>
</feature>
<feature type="domain" description="EF-hand" evidence="5">
    <location>
        <begin position="655"/>
        <end position="690"/>
    </location>
</feature>
<dbReference type="AlphaFoldDB" id="G0QUU6"/>
<sequence>MLDKHPQGERYANLTPIEIQQVDEFVLNLKNVLVNKDTHNHKQCQLKIQLLEEKLKELQNQQVNLDDDKINYLAQLKHSDILSIIKQNEDLKKALEIITDQLQNINQKRNLKSNKNQPVQNINQIDNQIQNQNQDNDYLAKWPEPIPGIQFNYKDISTVKSYRLNQIIPAQLIQFQNDSGFDVMLSKFQVSQLQIMNIELMHIVSQKEKENLIIKEELEEMRNQFKQCLLIQDNLYEQYFEKKEEFLNKNKILQKQIDEKSQELLLVQQQIQEYIKNQALQQNNNQGQIKQRIQELTLKNSKLEICLVRLNRQYQCIKDEYNEMSESYQNYSVEFCEKEKLLLNKIHQLMGWKSKAQHYLKTLLIECNNSIPKSDHNELRNQLDKYIEEIVLIKEKMLHINIKYNKQKILKDKYLKKVGKHSYQKMNQWIHNQNQNYQIKCQKNRILYLIDSKLLLVKQLRQCKKKISPNKLIQKQSVNQLDQTYITLEQFKQVFQSFRIDLKPDEVEIIFKFIDNDGNNMIELQEFIRKAKRMGLTVRSHHDEIIYELWDQFKQAGITLDQAFTLFDQNKEGQISKQEMMSQIQILIKEIKKETIDYIFQIADTSGDGKITYSEFFGLFENNIQELIRQEAIKEMQDLSWEKNLALKIDEKIHQKDLYIKDLYTLLDMDNNDQISLEEFFGLFQKLEIQIEDEDAKLLFQDIDADNSGYIEYNELINYIRKAQSEKIKIIKMQKIQNKIQQISKDFTQKTQEFLQLQEGNNNQISSSLSREERFEIDFQLIQLKNKALVEKSECLELFIARCEKDKAKLELQIKDLEEEQKSNGKKIQELLIQNNILVEQGQNVLKSQKIKQVHALNQKLIKQNLELKNSNNTLNTLYQFASDQVKQLLVSNQKIQYEFNTLRDLVKFLQSLSDENVVLGKIQHQLMISRFNQGLIGCKYEKVLSQFEQAKTEIINLEGTIQELETENIENREILRQKISFYEQQISGLRKKIIPCINMGKIERMYRQICELSTQKSNLEIQNNKIRNENNELNIKCDYFEYLEQGLQEMKNFIKIDQNEEFYKLKVIQYATQVNELKILEFQLKKDRQINIQQQEFYQKQMRQHIEHQTYLEVELDNVNKKIQQREIFWQKNMKNYLIFQQEILIIMKLLIYQKNLNNQNYQIQNFKIIIMIYSNSINKLLMIIKIKWKISKKMNLNQKIQYYKKTQKFKIWKMKKILYQKNVCN</sequence>
<dbReference type="SUPFAM" id="SSF47473">
    <property type="entry name" value="EF-hand"/>
    <property type="match status" value="2"/>
</dbReference>
<dbReference type="eggNOG" id="KOG0027">
    <property type="taxonomic scope" value="Eukaryota"/>
</dbReference>
<dbReference type="STRING" id="857967.G0QUU6"/>
<keyword evidence="3" id="KW-0106">Calcium</keyword>
<dbReference type="PANTHER" id="PTHR34524">
    <property type="entry name" value="CALCYPHOSIN"/>
    <property type="match status" value="1"/>
</dbReference>
<dbReference type="InterPro" id="IPR018247">
    <property type="entry name" value="EF_Hand_1_Ca_BS"/>
</dbReference>
<dbReference type="InterPro" id="IPR002048">
    <property type="entry name" value="EF_hand_dom"/>
</dbReference>
<evidence type="ECO:0000313" key="6">
    <source>
        <dbReference type="EMBL" id="EGR31006.1"/>
    </source>
</evidence>
<dbReference type="PANTHER" id="PTHR34524:SF6">
    <property type="entry name" value="CALCYPHOSINE LIKE"/>
    <property type="match status" value="1"/>
</dbReference>
<dbReference type="OrthoDB" id="312544at2759"/>
<feature type="domain" description="EF-hand" evidence="5">
    <location>
        <begin position="502"/>
        <end position="537"/>
    </location>
</feature>
<keyword evidence="1" id="KW-0479">Metal-binding</keyword>
<dbReference type="Proteomes" id="UP000008983">
    <property type="component" value="Unassembled WGS sequence"/>
</dbReference>
<feature type="domain" description="EF-hand" evidence="5">
    <location>
        <begin position="691"/>
        <end position="726"/>
    </location>
</feature>
<evidence type="ECO:0000259" key="5">
    <source>
        <dbReference type="PROSITE" id="PS50222"/>
    </source>
</evidence>
<dbReference type="EMBL" id="GL983923">
    <property type="protein sequence ID" value="EGR31006.1"/>
    <property type="molecule type" value="Genomic_DNA"/>
</dbReference>
<evidence type="ECO:0000256" key="3">
    <source>
        <dbReference type="ARBA" id="ARBA00022837"/>
    </source>
</evidence>
<dbReference type="OMA" id="MIDENEY"/>
<keyword evidence="7" id="KW-1185">Reference proteome</keyword>
<gene>
    <name evidence="6" type="ORF">IMG5_119470</name>
</gene>
<dbReference type="GeneID" id="14907135"/>
<dbReference type="SMART" id="SM00054">
    <property type="entry name" value="EFh"/>
    <property type="match status" value="5"/>
</dbReference>